<dbReference type="InterPro" id="IPR022751">
    <property type="entry name" value="Alpha_mannosyltransferase"/>
</dbReference>
<keyword evidence="3" id="KW-0328">Glycosyltransferase</keyword>
<keyword evidence="12" id="KW-1185">Reference proteome</keyword>
<dbReference type="RefSeq" id="XP_018286462.1">
    <property type="nucleotide sequence ID" value="XM_018434129.1"/>
</dbReference>
<reference evidence="12" key="1">
    <citation type="submission" date="2015-06" db="EMBL/GenBank/DDBJ databases">
        <title>Expansion of signal transduction pathways in fungi by whole-genome duplication.</title>
        <authorList>
            <consortium name="DOE Joint Genome Institute"/>
            <person name="Corrochano L.M."/>
            <person name="Kuo A."/>
            <person name="Marcet-Houben M."/>
            <person name="Polaino S."/>
            <person name="Salamov A."/>
            <person name="Villalobos J.M."/>
            <person name="Alvarez M.I."/>
            <person name="Avalos J."/>
            <person name="Benito E.P."/>
            <person name="Benoit I."/>
            <person name="Burger G."/>
            <person name="Camino L.P."/>
            <person name="Canovas D."/>
            <person name="Cerda-Olmedo E."/>
            <person name="Cheng J.-F."/>
            <person name="Dominguez A."/>
            <person name="Elias M."/>
            <person name="Eslava A.P."/>
            <person name="Glaser F."/>
            <person name="Grimwood J."/>
            <person name="Gutierrez G."/>
            <person name="Heitman J."/>
            <person name="Henrissat B."/>
            <person name="Iturriaga E.A."/>
            <person name="Lang B.F."/>
            <person name="Lavin J.L."/>
            <person name="Lee S."/>
            <person name="Li W."/>
            <person name="Lindquist E."/>
            <person name="Lopez-Garcia S."/>
            <person name="Luque E.M."/>
            <person name="Marcos A.T."/>
            <person name="Martin J."/>
            <person name="McCluskey K."/>
            <person name="Medina H.R."/>
            <person name="Miralles-Duran A."/>
            <person name="Miyazaki A."/>
            <person name="Munoz-Torres E."/>
            <person name="Oguiza J.A."/>
            <person name="Ohm R."/>
            <person name="Olmedo M."/>
            <person name="Orejas M."/>
            <person name="Ortiz-Castellanos L."/>
            <person name="Pisabarro A.G."/>
            <person name="Rodriguez-Romero J."/>
            <person name="Ruiz-Herrera J."/>
            <person name="Ruiz-Vazquez R."/>
            <person name="Sanz C."/>
            <person name="Schackwitz W."/>
            <person name="Schmutz J."/>
            <person name="Shahriari M."/>
            <person name="Shelest E."/>
            <person name="Silva-Franco F."/>
            <person name="Soanes D."/>
            <person name="Syed K."/>
            <person name="Tagua V.G."/>
            <person name="Talbot N.J."/>
            <person name="Thon M."/>
            <person name="De vries R.P."/>
            <person name="Wiebenga A."/>
            <person name="Yadav J.S."/>
            <person name="Braun E.L."/>
            <person name="Baker S."/>
            <person name="Garre V."/>
            <person name="Horwitz B."/>
            <person name="Torres-Martinez S."/>
            <person name="Idnurm A."/>
            <person name="Herrera-Estrella A."/>
            <person name="Gabaldon T."/>
            <person name="Grigoriev I.V."/>
        </authorList>
    </citation>
    <scope>NUCLEOTIDE SEQUENCE [LARGE SCALE GENOMIC DNA]</scope>
    <source>
        <strain evidence="12">NRRL 1555(-)</strain>
    </source>
</reference>
<evidence type="ECO:0000256" key="8">
    <source>
        <dbReference type="ARBA" id="ARBA00023136"/>
    </source>
</evidence>
<feature type="transmembrane region" description="Helical" evidence="10">
    <location>
        <begin position="12"/>
        <end position="32"/>
    </location>
</feature>
<dbReference type="OrthoDB" id="430354at2759"/>
<keyword evidence="8 10" id="KW-0472">Membrane</keyword>
<comment type="subcellular location">
    <subcellularLocation>
        <location evidence="1">Membrane</location>
        <topology evidence="1">Single-pass type II membrane protein</topology>
    </subcellularLocation>
</comment>
<dbReference type="GO" id="GO:0016020">
    <property type="term" value="C:membrane"/>
    <property type="evidence" value="ECO:0007669"/>
    <property type="project" value="UniProtKB-SubCell"/>
</dbReference>
<evidence type="ECO:0000256" key="3">
    <source>
        <dbReference type="ARBA" id="ARBA00022676"/>
    </source>
</evidence>
<evidence type="ECO:0000313" key="11">
    <source>
        <dbReference type="EMBL" id="OAD68422.1"/>
    </source>
</evidence>
<dbReference type="Pfam" id="PF11051">
    <property type="entry name" value="Mannosyl_trans3"/>
    <property type="match status" value="2"/>
</dbReference>
<keyword evidence="6" id="KW-0735">Signal-anchor</keyword>
<keyword evidence="9" id="KW-0325">Glycoprotein</keyword>
<dbReference type="GO" id="GO:0006493">
    <property type="term" value="P:protein O-linked glycosylation"/>
    <property type="evidence" value="ECO:0007669"/>
    <property type="project" value="TreeGrafter"/>
</dbReference>
<dbReference type="PANTHER" id="PTHR31392:SF1">
    <property type="entry name" value="ALPHA-1,3-MANNOSYLTRANSFERASE MNN1-RELATED"/>
    <property type="match status" value="1"/>
</dbReference>
<dbReference type="PANTHER" id="PTHR31392">
    <property type="entry name" value="ALPHA-1,3-MANNOSYLTRANSFERASE MNN1-RELATED"/>
    <property type="match status" value="1"/>
</dbReference>
<dbReference type="InParanoid" id="A0A162TGL4"/>
<dbReference type="SUPFAM" id="SSF53448">
    <property type="entry name" value="Nucleotide-diphospho-sugar transferases"/>
    <property type="match status" value="1"/>
</dbReference>
<dbReference type="AlphaFoldDB" id="A0A162TGL4"/>
<evidence type="ECO:0000256" key="5">
    <source>
        <dbReference type="ARBA" id="ARBA00022692"/>
    </source>
</evidence>
<comment type="similarity">
    <text evidence="2">Belongs to the MNN1/MNT family.</text>
</comment>
<protein>
    <submittedName>
        <fullName evidence="11">Glycosyltransferase family 71 protein</fullName>
    </submittedName>
</protein>
<evidence type="ECO:0000256" key="1">
    <source>
        <dbReference type="ARBA" id="ARBA00004606"/>
    </source>
</evidence>
<keyword evidence="4 11" id="KW-0808">Transferase</keyword>
<proteinExistence type="inferred from homology"/>
<evidence type="ECO:0000256" key="4">
    <source>
        <dbReference type="ARBA" id="ARBA00022679"/>
    </source>
</evidence>
<dbReference type="VEuPathDB" id="FungiDB:PHYBLDRAFT_160169"/>
<dbReference type="Proteomes" id="UP000077315">
    <property type="component" value="Unassembled WGS sequence"/>
</dbReference>
<dbReference type="GO" id="GO:0000033">
    <property type="term" value="F:alpha-1,3-mannosyltransferase activity"/>
    <property type="evidence" value="ECO:0007669"/>
    <property type="project" value="TreeGrafter"/>
</dbReference>
<organism evidence="11 12">
    <name type="scientific">Phycomyces blakesleeanus (strain ATCC 8743b / DSM 1359 / FGSC 10004 / NBRC 33097 / NRRL 1555)</name>
    <dbReference type="NCBI Taxonomy" id="763407"/>
    <lineage>
        <taxon>Eukaryota</taxon>
        <taxon>Fungi</taxon>
        <taxon>Fungi incertae sedis</taxon>
        <taxon>Mucoromycota</taxon>
        <taxon>Mucoromycotina</taxon>
        <taxon>Mucoromycetes</taxon>
        <taxon>Mucorales</taxon>
        <taxon>Phycomycetaceae</taxon>
        <taxon>Phycomyces</taxon>
    </lineage>
</organism>
<evidence type="ECO:0000256" key="7">
    <source>
        <dbReference type="ARBA" id="ARBA00022989"/>
    </source>
</evidence>
<evidence type="ECO:0000256" key="9">
    <source>
        <dbReference type="ARBA" id="ARBA00023180"/>
    </source>
</evidence>
<dbReference type="GeneID" id="28995035"/>
<gene>
    <name evidence="11" type="ORF">PHYBLDRAFT_160169</name>
</gene>
<sequence>MVMQAFSRMRPLRISAIIVVSISAFFIIYLSFGSFSRPGNINAHLSLPTQDPETLKRLAEEDQRRREEEQKFLEEERRLTRLRWIENHRSVIEPVIKATTKDIDQLVISHDIAITNPINPWTDADKRLLETSLGQKLLADLFTIPEPIPNFKTLTFQQRVYKGLFQYLDPIITEGQIDVTTDPTYSSTWDLFQKLENTLYPWISPHWENSFHINNNTRGRGIVICVGNNQFKYAATTIRGIRQVLHSNLPIEVFYIRENDLSPIKRQYLETEFTDVKTRQVVHSINDRFTQFGGWAVKPYAILASSFSEVILMDADVFFFKRPDILFADAGYKKTGALFFYDRTLFSGWSKGRMWLQSFLPTGSSLLKETRWWKSTSAHEQESGVVVINKNKSLLGLLSTCKMNDKQERDKVSYQYAHGDKETFWIGFEMVQTPYSFIKSYGAVIGGLGDAGDPSMVCGNQLHLDVDQEPLWWNGGLLRDKNKWPDRYLTFTHYAQGVDWAFETSCIRETDKIRDFSAKDRKTALEYVTLDQQRRKDQNLIEKAIWKPKPKISPEDDMEEE</sequence>
<keyword evidence="5 10" id="KW-0812">Transmembrane</keyword>
<name>A0A162TGL4_PHYB8</name>
<evidence type="ECO:0000256" key="6">
    <source>
        <dbReference type="ARBA" id="ARBA00022968"/>
    </source>
</evidence>
<dbReference type="STRING" id="763407.A0A162TGL4"/>
<evidence type="ECO:0000256" key="10">
    <source>
        <dbReference type="SAM" id="Phobius"/>
    </source>
</evidence>
<accession>A0A162TGL4</accession>
<dbReference type="EMBL" id="KV440995">
    <property type="protein sequence ID" value="OAD68422.1"/>
    <property type="molecule type" value="Genomic_DNA"/>
</dbReference>
<dbReference type="GO" id="GO:0005794">
    <property type="term" value="C:Golgi apparatus"/>
    <property type="evidence" value="ECO:0007669"/>
    <property type="project" value="TreeGrafter"/>
</dbReference>
<dbReference type="Gene3D" id="3.90.550.10">
    <property type="entry name" value="Spore Coat Polysaccharide Biosynthesis Protein SpsA, Chain A"/>
    <property type="match status" value="1"/>
</dbReference>
<evidence type="ECO:0000256" key="2">
    <source>
        <dbReference type="ARBA" id="ARBA00009105"/>
    </source>
</evidence>
<evidence type="ECO:0000313" key="12">
    <source>
        <dbReference type="Proteomes" id="UP000077315"/>
    </source>
</evidence>
<dbReference type="InterPro" id="IPR029044">
    <property type="entry name" value="Nucleotide-diphossugar_trans"/>
</dbReference>
<keyword evidence="7 10" id="KW-1133">Transmembrane helix</keyword>